<dbReference type="EMBL" id="FQUU01000004">
    <property type="protein sequence ID" value="SHE87268.1"/>
    <property type="molecule type" value="Genomic_DNA"/>
</dbReference>
<dbReference type="AlphaFoldDB" id="A0A1M4X195"/>
<evidence type="ECO:0000259" key="6">
    <source>
        <dbReference type="Pfam" id="PF00291"/>
    </source>
</evidence>
<accession>A0A1M4X195</accession>
<dbReference type="SUPFAM" id="SSF53686">
    <property type="entry name" value="Tryptophan synthase beta subunit-like PLP-dependent enzymes"/>
    <property type="match status" value="1"/>
</dbReference>
<dbReference type="GO" id="GO:0019148">
    <property type="term" value="F:D-cysteine desulfhydrase activity"/>
    <property type="evidence" value="ECO:0007669"/>
    <property type="project" value="TreeGrafter"/>
</dbReference>
<dbReference type="Pfam" id="PF00291">
    <property type="entry name" value="PALP"/>
    <property type="match status" value="1"/>
</dbReference>
<evidence type="ECO:0000256" key="4">
    <source>
        <dbReference type="PIRSR" id="PIRSR006278-1"/>
    </source>
</evidence>
<evidence type="ECO:0000256" key="1">
    <source>
        <dbReference type="ARBA" id="ARBA00001933"/>
    </source>
</evidence>
<reference evidence="7 8" key="1">
    <citation type="submission" date="2016-11" db="EMBL/GenBank/DDBJ databases">
        <authorList>
            <person name="Jaros S."/>
            <person name="Januszkiewicz K."/>
            <person name="Wedrychowicz H."/>
        </authorList>
    </citation>
    <scope>NUCLEOTIDE SEQUENCE [LARGE SCALE GENOMIC DNA]</scope>
    <source>
        <strain evidence="7 8">DSM 18119</strain>
    </source>
</reference>
<name>A0A1M4X195_9BACT</name>
<feature type="domain" description="Tryptophan synthase beta chain-like PALP" evidence="6">
    <location>
        <begin position="29"/>
        <end position="279"/>
    </location>
</feature>
<dbReference type="Gene3D" id="3.40.50.1100">
    <property type="match status" value="2"/>
</dbReference>
<evidence type="ECO:0000256" key="2">
    <source>
        <dbReference type="ARBA" id="ARBA00008639"/>
    </source>
</evidence>
<feature type="modified residue" description="N6-(pyridoxal phosphate)lysine" evidence="5">
    <location>
        <position position="40"/>
    </location>
</feature>
<protein>
    <submittedName>
        <fullName evidence="7">1-aminocyclopropane-1-carboxylate deaminase/D-cysteine desulfhydrase, PLP-dependent ACC family</fullName>
    </submittedName>
</protein>
<evidence type="ECO:0000256" key="3">
    <source>
        <dbReference type="ARBA" id="ARBA00022898"/>
    </source>
</evidence>
<dbReference type="InterPro" id="IPR001926">
    <property type="entry name" value="TrpB-like_PALP"/>
</dbReference>
<evidence type="ECO:0000313" key="8">
    <source>
        <dbReference type="Proteomes" id="UP000184048"/>
    </source>
</evidence>
<comment type="similarity">
    <text evidence="2">Belongs to the ACC deaminase/D-cysteine desulfhydrase family.</text>
</comment>
<gene>
    <name evidence="7" type="ORF">SAMN02745131_01297</name>
</gene>
<keyword evidence="3 5" id="KW-0663">Pyridoxal phosphate</keyword>
<dbReference type="PANTHER" id="PTHR43780:SF2">
    <property type="entry name" value="1-AMINOCYCLOPROPANE-1-CARBOXYLATE DEAMINASE-RELATED"/>
    <property type="match status" value="1"/>
</dbReference>
<dbReference type="RefSeq" id="WP_072834520.1">
    <property type="nucleotide sequence ID" value="NZ_FQUU01000004.1"/>
</dbReference>
<dbReference type="Proteomes" id="UP000184048">
    <property type="component" value="Unassembled WGS sequence"/>
</dbReference>
<proteinExistence type="inferred from homology"/>
<dbReference type="InterPro" id="IPR036052">
    <property type="entry name" value="TrpB-like_PALP_sf"/>
</dbReference>
<feature type="active site" description="Nucleophile" evidence="4">
    <location>
        <position position="67"/>
    </location>
</feature>
<organism evidence="7 8">
    <name type="scientific">Flavisolibacter ginsengisoli DSM 18119</name>
    <dbReference type="NCBI Taxonomy" id="1121884"/>
    <lineage>
        <taxon>Bacteria</taxon>
        <taxon>Pseudomonadati</taxon>
        <taxon>Bacteroidota</taxon>
        <taxon>Chitinophagia</taxon>
        <taxon>Chitinophagales</taxon>
        <taxon>Chitinophagaceae</taxon>
        <taxon>Flavisolibacter</taxon>
    </lineage>
</organism>
<dbReference type="OrthoDB" id="9801249at2"/>
<dbReference type="InterPro" id="IPR027278">
    <property type="entry name" value="ACCD_DCysDesulf"/>
</dbReference>
<dbReference type="PIRSF" id="PIRSF006278">
    <property type="entry name" value="ACCD_DCysDesulf"/>
    <property type="match status" value="1"/>
</dbReference>
<evidence type="ECO:0000256" key="5">
    <source>
        <dbReference type="PIRSR" id="PIRSR006278-2"/>
    </source>
</evidence>
<dbReference type="STRING" id="1121884.SAMN02745131_01297"/>
<evidence type="ECO:0000313" key="7">
    <source>
        <dbReference type="EMBL" id="SHE87268.1"/>
    </source>
</evidence>
<sequence length="294" mass="33203">MSLIPFQKSKVVPISINYKIHTTLDVLRLDEIHPVVSGNKWFKLKKYLQDALDKNKKAILTYGGPYSNHIVATAATSHYYNIKSIGIIRGEKPKFLTHTLQHALSYNMELHFIDRRDFKEKCIPKTALDPEDIYFIIEGGYGINGMLGAMEILQQVDRNVYTHILAAVGTGTMLSGLIAAALPGQQVIGIPILKDYSLEQNIKALLPHEKQNFELIYDYHFGGYAKKSPELIQFMNNFYEQTEIPTDFVYTGKLFYAVNDLLTKGFFQKNSKVLVIHSGGLQGNLSLPKGTLIF</sequence>
<comment type="cofactor">
    <cofactor evidence="1">
        <name>pyridoxal 5'-phosphate</name>
        <dbReference type="ChEBI" id="CHEBI:597326"/>
    </cofactor>
</comment>
<keyword evidence="8" id="KW-1185">Reference proteome</keyword>
<dbReference type="PANTHER" id="PTHR43780">
    <property type="entry name" value="1-AMINOCYCLOPROPANE-1-CARBOXYLATE DEAMINASE-RELATED"/>
    <property type="match status" value="1"/>
</dbReference>